<keyword evidence="3" id="KW-0547">Nucleotide-binding</keyword>
<dbReference type="PANTHER" id="PTHR43820">
    <property type="entry name" value="HIGH-AFFINITY BRANCHED-CHAIN AMINO ACID TRANSPORT ATP-BINDING PROTEIN LIVF"/>
    <property type="match status" value="1"/>
</dbReference>
<dbReference type="InterPro" id="IPR003439">
    <property type="entry name" value="ABC_transporter-like_ATP-bd"/>
</dbReference>
<gene>
    <name evidence="7" type="ordered locus">DEFDS_0932</name>
</gene>
<dbReference type="PROSITE" id="PS00211">
    <property type="entry name" value="ABC_TRANSPORTER_1"/>
    <property type="match status" value="1"/>
</dbReference>
<dbReference type="KEGG" id="ddf:DEFDS_0932"/>
<dbReference type="InterPro" id="IPR027417">
    <property type="entry name" value="P-loop_NTPase"/>
</dbReference>
<keyword evidence="2" id="KW-0813">Transport</keyword>
<dbReference type="HOGENOM" id="CLU_000604_1_2_0"/>
<dbReference type="InterPro" id="IPR003593">
    <property type="entry name" value="AAA+_ATPase"/>
</dbReference>
<dbReference type="PROSITE" id="PS50893">
    <property type="entry name" value="ABC_TRANSPORTER_2"/>
    <property type="match status" value="1"/>
</dbReference>
<dbReference type="PANTHER" id="PTHR43820:SF4">
    <property type="entry name" value="HIGH-AFFINITY BRANCHED-CHAIN AMINO ACID TRANSPORT ATP-BINDING PROTEIN LIVF"/>
    <property type="match status" value="1"/>
</dbReference>
<dbReference type="Proteomes" id="UP000001520">
    <property type="component" value="Chromosome"/>
</dbReference>
<keyword evidence="4 7" id="KW-0067">ATP-binding</keyword>
<dbReference type="GO" id="GO:0016887">
    <property type="term" value="F:ATP hydrolysis activity"/>
    <property type="evidence" value="ECO:0007669"/>
    <property type="project" value="InterPro"/>
</dbReference>
<dbReference type="STRING" id="639282.DEFDS_0932"/>
<evidence type="ECO:0000256" key="1">
    <source>
        <dbReference type="ARBA" id="ARBA00005417"/>
    </source>
</evidence>
<evidence type="ECO:0000256" key="3">
    <source>
        <dbReference type="ARBA" id="ARBA00022741"/>
    </source>
</evidence>
<dbReference type="GO" id="GO:0015658">
    <property type="term" value="F:branched-chain amino acid transmembrane transporter activity"/>
    <property type="evidence" value="ECO:0007669"/>
    <property type="project" value="TreeGrafter"/>
</dbReference>
<dbReference type="Pfam" id="PF00005">
    <property type="entry name" value="ABC_tran"/>
    <property type="match status" value="1"/>
</dbReference>
<dbReference type="CDD" id="cd03224">
    <property type="entry name" value="ABC_TM1139_LivF_branched"/>
    <property type="match status" value="1"/>
</dbReference>
<name>D3PCT1_DEFDS</name>
<proteinExistence type="inferred from homology"/>
<organism evidence="7 8">
    <name type="scientific">Deferribacter desulfuricans (strain DSM 14783 / JCM 11476 / NBRC 101012 / SSM1)</name>
    <dbReference type="NCBI Taxonomy" id="639282"/>
    <lineage>
        <taxon>Bacteria</taxon>
        <taxon>Pseudomonadati</taxon>
        <taxon>Deferribacterota</taxon>
        <taxon>Deferribacteres</taxon>
        <taxon>Deferribacterales</taxon>
        <taxon>Deferribacteraceae</taxon>
        <taxon>Deferribacter</taxon>
    </lineage>
</organism>
<protein>
    <submittedName>
        <fullName evidence="7">Branched-chain amino acid ABC transporter, ATP-binding protein</fullName>
    </submittedName>
</protein>
<dbReference type="SUPFAM" id="SSF52540">
    <property type="entry name" value="P-loop containing nucleoside triphosphate hydrolases"/>
    <property type="match status" value="1"/>
</dbReference>
<comment type="similarity">
    <text evidence="1">Belongs to the ABC transporter superfamily.</text>
</comment>
<evidence type="ECO:0000313" key="7">
    <source>
        <dbReference type="EMBL" id="BAI80404.1"/>
    </source>
</evidence>
<dbReference type="GO" id="GO:0005524">
    <property type="term" value="F:ATP binding"/>
    <property type="evidence" value="ECO:0007669"/>
    <property type="project" value="UniProtKB-KW"/>
</dbReference>
<reference evidence="7 8" key="1">
    <citation type="journal article" date="2010" name="DNA Res.">
        <title>Bacterial lifestyle in a deep-sea hydrothermal vent chimney revealed by the genome sequence of the thermophilic bacterium Deferribacter desulfuricans SSM1.</title>
        <authorList>
            <person name="Takaki Y."/>
            <person name="Shimamura S."/>
            <person name="Nakagawa S."/>
            <person name="Fukuhara Y."/>
            <person name="Horikawa H."/>
            <person name="Ankai A."/>
            <person name="Harada T."/>
            <person name="Hosoyama A."/>
            <person name="Oguchi A."/>
            <person name="Fukui S."/>
            <person name="Fujita N."/>
            <person name="Takami H."/>
            <person name="Takai K."/>
        </authorList>
    </citation>
    <scope>NUCLEOTIDE SEQUENCE [LARGE SCALE GENOMIC DNA]</scope>
    <source>
        <strain evidence="8">DSM 14783 / JCM 11476 / NBRC 101012 / SSM1</strain>
    </source>
</reference>
<keyword evidence="8" id="KW-1185">Reference proteome</keyword>
<feature type="domain" description="ABC transporter" evidence="6">
    <location>
        <begin position="3"/>
        <end position="234"/>
    </location>
</feature>
<dbReference type="GO" id="GO:0015807">
    <property type="term" value="P:L-amino acid transport"/>
    <property type="evidence" value="ECO:0007669"/>
    <property type="project" value="TreeGrafter"/>
</dbReference>
<evidence type="ECO:0000256" key="2">
    <source>
        <dbReference type="ARBA" id="ARBA00022448"/>
    </source>
</evidence>
<evidence type="ECO:0000256" key="5">
    <source>
        <dbReference type="ARBA" id="ARBA00022970"/>
    </source>
</evidence>
<sequence length="239" mass="26369">MLLKLDNLSVGYGEFIAVENLDLSVSKGKILALIGPNGAGKTSTIMAIAGHAEVKSGRVLYEDQDITHIPPYERVKLGIALAPEGRKLFFDLTVYENLVIGNYIFPKNKEKEKMEFVFELFPRLKERINQIAGTLSGGEQQMLSIGRALMAEPKFLMIDEVSLGLMPKAVSICYEAIKKLKNLGVTILIVEQNTTKALQVADHVVVLESGRKVWEGSREDAMTDSSLIEAYLGLKKGEL</sequence>
<dbReference type="InterPro" id="IPR052156">
    <property type="entry name" value="BCAA_Transport_ATP-bd_LivF"/>
</dbReference>
<dbReference type="InterPro" id="IPR017871">
    <property type="entry name" value="ABC_transporter-like_CS"/>
</dbReference>
<dbReference type="Gene3D" id="3.40.50.300">
    <property type="entry name" value="P-loop containing nucleotide triphosphate hydrolases"/>
    <property type="match status" value="1"/>
</dbReference>
<evidence type="ECO:0000256" key="4">
    <source>
        <dbReference type="ARBA" id="ARBA00022840"/>
    </source>
</evidence>
<accession>D3PCT1</accession>
<dbReference type="AlphaFoldDB" id="D3PCT1"/>
<evidence type="ECO:0000313" key="8">
    <source>
        <dbReference type="Proteomes" id="UP000001520"/>
    </source>
</evidence>
<dbReference type="EMBL" id="AP011529">
    <property type="protein sequence ID" value="BAI80404.1"/>
    <property type="molecule type" value="Genomic_DNA"/>
</dbReference>
<evidence type="ECO:0000259" key="6">
    <source>
        <dbReference type="PROSITE" id="PS50893"/>
    </source>
</evidence>
<dbReference type="RefSeq" id="WP_013007651.1">
    <property type="nucleotide sequence ID" value="NC_013939.1"/>
</dbReference>
<dbReference type="SMART" id="SM00382">
    <property type="entry name" value="AAA"/>
    <property type="match status" value="1"/>
</dbReference>
<keyword evidence="5" id="KW-0029">Amino-acid transport</keyword>
<dbReference type="eggNOG" id="COG0410">
    <property type="taxonomic scope" value="Bacteria"/>
</dbReference>